<comment type="caution">
    <text evidence="2">The sequence shown here is derived from an EMBL/GenBank/DDBJ whole genome shotgun (WGS) entry which is preliminary data.</text>
</comment>
<evidence type="ECO:0000313" key="3">
    <source>
        <dbReference type="Proteomes" id="UP000280935"/>
    </source>
</evidence>
<feature type="transmembrane region" description="Helical" evidence="1">
    <location>
        <begin position="31"/>
        <end position="55"/>
    </location>
</feature>
<dbReference type="InterPro" id="IPR010390">
    <property type="entry name" value="ABC-2_transporter-like"/>
</dbReference>
<feature type="transmembrane region" description="Helical" evidence="1">
    <location>
        <begin position="197"/>
        <end position="220"/>
    </location>
</feature>
<dbReference type="Proteomes" id="UP000280935">
    <property type="component" value="Unassembled WGS sequence"/>
</dbReference>
<name>A0A3P1WWM9_9ACTN</name>
<evidence type="ECO:0000313" key="2">
    <source>
        <dbReference type="EMBL" id="RRD50446.1"/>
    </source>
</evidence>
<dbReference type="RefSeq" id="WP_125227304.1">
    <property type="nucleotide sequence ID" value="NZ_RQYT01000006.1"/>
</dbReference>
<proteinExistence type="predicted"/>
<feature type="transmembrane region" description="Helical" evidence="1">
    <location>
        <begin position="67"/>
        <end position="89"/>
    </location>
</feature>
<dbReference type="OrthoDB" id="9788195at2"/>
<dbReference type="Pfam" id="PF06182">
    <property type="entry name" value="ABC2_membrane_6"/>
    <property type="match status" value="1"/>
</dbReference>
<reference evidence="2 3" key="1">
    <citation type="submission" date="2018-11" db="EMBL/GenBank/DDBJ databases">
        <title>Genomes From Bacteria Associated with the Canine Oral Cavity: a Test Case for Automated Genome-Based Taxonomic Assignment.</title>
        <authorList>
            <person name="Coil D.A."/>
            <person name="Jospin G."/>
            <person name="Darling A.E."/>
            <person name="Wallis C."/>
            <person name="Davis I.J."/>
            <person name="Harris S."/>
            <person name="Eisen J.A."/>
            <person name="Holcombe L.J."/>
            <person name="O'Flynn C."/>
        </authorList>
    </citation>
    <scope>NUCLEOTIDE SEQUENCE [LARGE SCALE GENOMIC DNA]</scope>
    <source>
        <strain evidence="2 3">OH2822_COT-296</strain>
    </source>
</reference>
<dbReference type="AlphaFoldDB" id="A0A3P1WWM9"/>
<feature type="transmembrane region" description="Helical" evidence="1">
    <location>
        <begin position="240"/>
        <end position="260"/>
    </location>
</feature>
<feature type="transmembrane region" description="Helical" evidence="1">
    <location>
        <begin position="152"/>
        <end position="176"/>
    </location>
</feature>
<dbReference type="EMBL" id="RQYT01000006">
    <property type="protein sequence ID" value="RRD50446.1"/>
    <property type="molecule type" value="Genomic_DNA"/>
</dbReference>
<accession>A0A3P1WWM9</accession>
<keyword evidence="1" id="KW-0812">Transmembrane</keyword>
<dbReference type="PANTHER" id="PTHR36833:SF1">
    <property type="entry name" value="INTEGRAL MEMBRANE TRANSPORT PROTEIN"/>
    <property type="match status" value="1"/>
</dbReference>
<evidence type="ECO:0000256" key="1">
    <source>
        <dbReference type="SAM" id="Phobius"/>
    </source>
</evidence>
<organism evidence="2 3">
    <name type="scientific">Arachnia propionica</name>
    <dbReference type="NCBI Taxonomy" id="1750"/>
    <lineage>
        <taxon>Bacteria</taxon>
        <taxon>Bacillati</taxon>
        <taxon>Actinomycetota</taxon>
        <taxon>Actinomycetes</taxon>
        <taxon>Propionibacteriales</taxon>
        <taxon>Propionibacteriaceae</taxon>
        <taxon>Arachnia</taxon>
    </lineage>
</organism>
<keyword evidence="1" id="KW-0472">Membrane</keyword>
<protein>
    <submittedName>
        <fullName evidence="2">ABC transporter permease</fullName>
    </submittedName>
</protein>
<sequence length="272" mass="29608">MAERRLPSALRAWWVLERATVRAQAQYRANLFMGFIGGLTYQGIHVLFLVLLLNSFGVIDGWGLAELGLMVGIRLAAHACYVMPFGALLDTSRLIHDGEFDLLLLRPVPAFLQVVTRRFNILTVGDGVLGLVALVGFAVASPVEWTWWRIGYVLAAVVGGGLVEAAIQVTIASLAFRAGSVRGLQNQADRLITTFGIYPLTIFGPVGLLTLTLVLPLGFIAYLPTAALLGRAREIPLPDVVVWSSPLLGWMLFPLAVVLFQRMSRHYTSPGA</sequence>
<feature type="transmembrane region" description="Helical" evidence="1">
    <location>
        <begin position="119"/>
        <end position="140"/>
    </location>
</feature>
<keyword evidence="1" id="KW-1133">Transmembrane helix</keyword>
<dbReference type="PANTHER" id="PTHR36833">
    <property type="entry name" value="SLR0610 PROTEIN-RELATED"/>
    <property type="match status" value="1"/>
</dbReference>
<gene>
    <name evidence="2" type="ORF">EII35_04660</name>
</gene>